<dbReference type="EMBL" id="JBIAQY010000010">
    <property type="protein sequence ID" value="MFF3571486.1"/>
    <property type="molecule type" value="Genomic_DNA"/>
</dbReference>
<name>A0ABW6S5A3_9NOCA</name>
<dbReference type="RefSeq" id="WP_040826445.1">
    <property type="nucleotide sequence ID" value="NZ_JBIAQY010000010.1"/>
</dbReference>
<feature type="transmembrane region" description="Helical" evidence="1">
    <location>
        <begin position="82"/>
        <end position="103"/>
    </location>
</feature>
<accession>A0ABW6S5A3</accession>
<feature type="transmembrane region" description="Helical" evidence="1">
    <location>
        <begin position="45"/>
        <end position="70"/>
    </location>
</feature>
<protein>
    <submittedName>
        <fullName evidence="2">Uncharacterized protein</fullName>
    </submittedName>
</protein>
<evidence type="ECO:0000313" key="3">
    <source>
        <dbReference type="Proteomes" id="UP001601992"/>
    </source>
</evidence>
<keyword evidence="3" id="KW-1185">Reference proteome</keyword>
<keyword evidence="1" id="KW-0472">Membrane</keyword>
<proteinExistence type="predicted"/>
<evidence type="ECO:0000313" key="2">
    <source>
        <dbReference type="EMBL" id="MFF3571486.1"/>
    </source>
</evidence>
<evidence type="ECO:0000256" key="1">
    <source>
        <dbReference type="SAM" id="Phobius"/>
    </source>
</evidence>
<sequence length="144" mass="15906">MIVLASTWTDRPMMQVALKPVATQGDPLRTAAYDRLWASSKRFRVIYRTVNGSLGMVLLADAALRIVVIYSFSSGQIAQSGLISQLPFVVLIAAWFLINRGLLVWRARRMLDAECDVAQGTEKKLFPPAGDSYTRMSSAVRPTG</sequence>
<gene>
    <name evidence="2" type="ORF">ACFYXQ_27275</name>
</gene>
<keyword evidence="1" id="KW-1133">Transmembrane helix</keyword>
<organism evidence="2 3">
    <name type="scientific">Nocardia jiangxiensis</name>
    <dbReference type="NCBI Taxonomy" id="282685"/>
    <lineage>
        <taxon>Bacteria</taxon>
        <taxon>Bacillati</taxon>
        <taxon>Actinomycetota</taxon>
        <taxon>Actinomycetes</taxon>
        <taxon>Mycobacteriales</taxon>
        <taxon>Nocardiaceae</taxon>
        <taxon>Nocardia</taxon>
    </lineage>
</organism>
<comment type="caution">
    <text evidence="2">The sequence shown here is derived from an EMBL/GenBank/DDBJ whole genome shotgun (WGS) entry which is preliminary data.</text>
</comment>
<keyword evidence="1" id="KW-0812">Transmembrane</keyword>
<reference evidence="2 3" key="1">
    <citation type="submission" date="2024-10" db="EMBL/GenBank/DDBJ databases">
        <title>The Natural Products Discovery Center: Release of the First 8490 Sequenced Strains for Exploring Actinobacteria Biosynthetic Diversity.</title>
        <authorList>
            <person name="Kalkreuter E."/>
            <person name="Kautsar S.A."/>
            <person name="Yang D."/>
            <person name="Bader C.D."/>
            <person name="Teijaro C.N."/>
            <person name="Fluegel L."/>
            <person name="Davis C.M."/>
            <person name="Simpson J.R."/>
            <person name="Lauterbach L."/>
            <person name="Steele A.D."/>
            <person name="Gui C."/>
            <person name="Meng S."/>
            <person name="Li G."/>
            <person name="Viehrig K."/>
            <person name="Ye F."/>
            <person name="Su P."/>
            <person name="Kiefer A.F."/>
            <person name="Nichols A."/>
            <person name="Cepeda A.J."/>
            <person name="Yan W."/>
            <person name="Fan B."/>
            <person name="Jiang Y."/>
            <person name="Adhikari A."/>
            <person name="Zheng C.-J."/>
            <person name="Schuster L."/>
            <person name="Cowan T.M."/>
            <person name="Smanski M.J."/>
            <person name="Chevrette M.G."/>
            <person name="De Carvalho L.P.S."/>
            <person name="Shen B."/>
        </authorList>
    </citation>
    <scope>NUCLEOTIDE SEQUENCE [LARGE SCALE GENOMIC DNA]</scope>
    <source>
        <strain evidence="2 3">NPDC002593</strain>
    </source>
</reference>
<dbReference type="Proteomes" id="UP001601992">
    <property type="component" value="Unassembled WGS sequence"/>
</dbReference>